<feature type="region of interest" description="Disordered" evidence="2">
    <location>
        <begin position="1"/>
        <end position="30"/>
    </location>
</feature>
<sequence>MTSTLHGAPPPPLGALAPTTGTGNGAAGRSVPPPAIISRALRPGIYAPVPTFFTANEELDLVSFSKHVVRLAQAGVFPVISGSTGEAPHLTPPERTALIKAARSAFASNRLDGVPIIAGANGSSLKHSIELAYDAASAGADAVIVIPSGYFAGVTNTSDGKAALREFYIELANHSPIPILIYNYPGASGGINMDSDFLIDLAKSAPNTCGLKLTCNEIGKLLRICSVTAVPEFATSYPRKFPYIPFLVFTGYSDTLYPALIARGAGAITGLANLVPHTVRRLFDIAVTSINAGSTNHMIEAQALQSTVAQADFNLSTHGIAGIKWALSRYGADLGYDYTGGLPRKPLPPLSAGVDLQLERQLHEIIVREKALLREREQIGATAGVGASAGPNRSTTSLR</sequence>
<name>A0A066V6J5_TILAU</name>
<dbReference type="InterPro" id="IPR013785">
    <property type="entry name" value="Aldolase_TIM"/>
</dbReference>
<evidence type="ECO:0000313" key="3">
    <source>
        <dbReference type="EMBL" id="KDN37116.1"/>
    </source>
</evidence>
<dbReference type="Pfam" id="PF00701">
    <property type="entry name" value="DHDPS"/>
    <property type="match status" value="1"/>
</dbReference>
<dbReference type="STRING" id="1037660.A0A066V6J5"/>
<dbReference type="SUPFAM" id="SSF51569">
    <property type="entry name" value="Aldolase"/>
    <property type="match status" value="1"/>
</dbReference>
<dbReference type="OMA" id="ADYSIVI"/>
<dbReference type="CDD" id="cd00408">
    <property type="entry name" value="DHDPS-like"/>
    <property type="match status" value="1"/>
</dbReference>
<reference evidence="3 4" key="1">
    <citation type="submission" date="2014-05" db="EMBL/GenBank/DDBJ databases">
        <title>Draft genome sequence of a rare smut relative, Tilletiaria anomala UBC 951.</title>
        <authorList>
            <consortium name="DOE Joint Genome Institute"/>
            <person name="Toome M."/>
            <person name="Kuo A."/>
            <person name="Henrissat B."/>
            <person name="Lipzen A."/>
            <person name="Tritt A."/>
            <person name="Yoshinaga Y."/>
            <person name="Zane M."/>
            <person name="Barry K."/>
            <person name="Grigoriev I.V."/>
            <person name="Spatafora J.W."/>
            <person name="Aimea M.C."/>
        </authorList>
    </citation>
    <scope>NUCLEOTIDE SEQUENCE [LARGE SCALE GENOMIC DNA]</scope>
    <source>
        <strain evidence="3 4">UBC 951</strain>
    </source>
</reference>
<dbReference type="GO" id="GO:0008840">
    <property type="term" value="F:4-hydroxy-tetrahydrodipicolinate synthase activity"/>
    <property type="evidence" value="ECO:0007669"/>
    <property type="project" value="TreeGrafter"/>
</dbReference>
<dbReference type="GeneID" id="25265412"/>
<gene>
    <name evidence="3" type="ORF">K437DRAFT_259920</name>
</gene>
<keyword evidence="1" id="KW-0456">Lyase</keyword>
<dbReference type="AlphaFoldDB" id="A0A066V6J5"/>
<dbReference type="SMART" id="SM01130">
    <property type="entry name" value="DHDPS"/>
    <property type="match status" value="1"/>
</dbReference>
<keyword evidence="4" id="KW-1185">Reference proteome</keyword>
<dbReference type="PANTHER" id="PTHR12128:SF66">
    <property type="entry name" value="4-HYDROXY-2-OXOGLUTARATE ALDOLASE, MITOCHONDRIAL"/>
    <property type="match status" value="1"/>
</dbReference>
<proteinExistence type="predicted"/>
<protein>
    <submittedName>
        <fullName evidence="3">Aldolase</fullName>
    </submittedName>
</protein>
<dbReference type="InterPro" id="IPR002220">
    <property type="entry name" value="DapA-like"/>
</dbReference>
<evidence type="ECO:0000313" key="4">
    <source>
        <dbReference type="Proteomes" id="UP000027361"/>
    </source>
</evidence>
<accession>A0A066V6J5</accession>
<comment type="caution">
    <text evidence="3">The sequence shown here is derived from an EMBL/GenBank/DDBJ whole genome shotgun (WGS) entry which is preliminary data.</text>
</comment>
<dbReference type="InParanoid" id="A0A066V6J5"/>
<dbReference type="Proteomes" id="UP000027361">
    <property type="component" value="Unassembled WGS sequence"/>
</dbReference>
<dbReference type="OrthoDB" id="191315at2759"/>
<dbReference type="PANTHER" id="PTHR12128">
    <property type="entry name" value="DIHYDRODIPICOLINATE SYNTHASE"/>
    <property type="match status" value="1"/>
</dbReference>
<dbReference type="Gene3D" id="3.20.20.70">
    <property type="entry name" value="Aldolase class I"/>
    <property type="match status" value="1"/>
</dbReference>
<evidence type="ECO:0000256" key="1">
    <source>
        <dbReference type="ARBA" id="ARBA00023239"/>
    </source>
</evidence>
<evidence type="ECO:0000256" key="2">
    <source>
        <dbReference type="SAM" id="MobiDB-lite"/>
    </source>
</evidence>
<organism evidence="3 4">
    <name type="scientific">Tilletiaria anomala (strain ATCC 24038 / CBS 436.72 / UBC 951)</name>
    <dbReference type="NCBI Taxonomy" id="1037660"/>
    <lineage>
        <taxon>Eukaryota</taxon>
        <taxon>Fungi</taxon>
        <taxon>Dikarya</taxon>
        <taxon>Basidiomycota</taxon>
        <taxon>Ustilaginomycotina</taxon>
        <taxon>Exobasidiomycetes</taxon>
        <taxon>Georgefischeriales</taxon>
        <taxon>Tilletiariaceae</taxon>
        <taxon>Tilletiaria</taxon>
    </lineage>
</organism>
<dbReference type="EMBL" id="JMSN01000149">
    <property type="protein sequence ID" value="KDN37116.1"/>
    <property type="molecule type" value="Genomic_DNA"/>
</dbReference>
<dbReference type="HOGENOM" id="CLU_049343_0_2_1"/>
<dbReference type="RefSeq" id="XP_013240247.1">
    <property type="nucleotide sequence ID" value="XM_013384793.1"/>
</dbReference>